<feature type="compositionally biased region" description="Basic and acidic residues" evidence="3">
    <location>
        <begin position="7"/>
        <end position="22"/>
    </location>
</feature>
<protein>
    <submittedName>
        <fullName evidence="4">Nitroreductase/quinone reductase family protein</fullName>
    </submittedName>
</protein>
<gene>
    <name evidence="4" type="ORF">ACIO7M_03115</name>
</gene>
<dbReference type="Pfam" id="PF04075">
    <property type="entry name" value="F420H2_quin_red"/>
    <property type="match status" value="1"/>
</dbReference>
<evidence type="ECO:0000256" key="3">
    <source>
        <dbReference type="SAM" id="MobiDB-lite"/>
    </source>
</evidence>
<dbReference type="InterPro" id="IPR012349">
    <property type="entry name" value="Split_barrel_FMN-bd"/>
</dbReference>
<dbReference type="PANTHER" id="PTHR39428">
    <property type="entry name" value="F420H(2)-DEPENDENT QUINONE REDUCTASE RV1261C"/>
    <property type="match status" value="1"/>
</dbReference>
<organism evidence="4 5">
    <name type="scientific">Streptomyces toxytricini</name>
    <name type="common">Actinomyces toxytricini</name>
    <dbReference type="NCBI Taxonomy" id="67369"/>
    <lineage>
        <taxon>Bacteria</taxon>
        <taxon>Bacillati</taxon>
        <taxon>Actinomycetota</taxon>
        <taxon>Actinomycetes</taxon>
        <taxon>Kitasatosporales</taxon>
        <taxon>Streptomycetaceae</taxon>
        <taxon>Streptomyces</taxon>
    </lineage>
</organism>
<evidence type="ECO:0000256" key="2">
    <source>
        <dbReference type="ARBA" id="ARBA00049106"/>
    </source>
</evidence>
<evidence type="ECO:0000256" key="1">
    <source>
        <dbReference type="ARBA" id="ARBA00008710"/>
    </source>
</evidence>
<comment type="similarity">
    <text evidence="1">Belongs to the F420H(2)-dependent quinone reductase family.</text>
</comment>
<dbReference type="Proteomes" id="UP001617351">
    <property type="component" value="Unassembled WGS sequence"/>
</dbReference>
<comment type="catalytic activity">
    <reaction evidence="2">
        <text>oxidized coenzyme F420-(gamma-L-Glu)(n) + a quinol + H(+) = reduced coenzyme F420-(gamma-L-Glu)(n) + a quinone</text>
        <dbReference type="Rhea" id="RHEA:39663"/>
        <dbReference type="Rhea" id="RHEA-COMP:12939"/>
        <dbReference type="Rhea" id="RHEA-COMP:14378"/>
        <dbReference type="ChEBI" id="CHEBI:15378"/>
        <dbReference type="ChEBI" id="CHEBI:24646"/>
        <dbReference type="ChEBI" id="CHEBI:132124"/>
        <dbReference type="ChEBI" id="CHEBI:133980"/>
        <dbReference type="ChEBI" id="CHEBI:139511"/>
    </reaction>
</comment>
<name>A0ABW8EA38_STRT5</name>
<keyword evidence="5" id="KW-1185">Reference proteome</keyword>
<evidence type="ECO:0000313" key="5">
    <source>
        <dbReference type="Proteomes" id="UP001617351"/>
    </source>
</evidence>
<sequence>MQTITVDWDHPADPRPGPARDHVRDYAATGGQDGHLWHGVPTLLLTTVGRRTGRATRTPLIYTEDEARLVVAAAAWGAPAHPDWYRNLAAHPEVRVQVGPDVSPALARTAGADEREVYWPALAGLWPALDDYRTRARPTRTIPLVILEPAPRAPRPAQPR</sequence>
<feature type="region of interest" description="Disordered" evidence="3">
    <location>
        <begin position="1"/>
        <end position="22"/>
    </location>
</feature>
<dbReference type="Gene3D" id="2.30.110.10">
    <property type="entry name" value="Electron Transport, Fmn-binding Protein, Chain A"/>
    <property type="match status" value="1"/>
</dbReference>
<dbReference type="InterPro" id="IPR004378">
    <property type="entry name" value="F420H2_quin_Rdtase"/>
</dbReference>
<comment type="caution">
    <text evidence="4">The sequence shown here is derived from an EMBL/GenBank/DDBJ whole genome shotgun (WGS) entry which is preliminary data.</text>
</comment>
<reference evidence="4 5" key="1">
    <citation type="submission" date="2024-10" db="EMBL/GenBank/DDBJ databases">
        <title>The Natural Products Discovery Center: Release of the First 8490 Sequenced Strains for Exploring Actinobacteria Biosynthetic Diversity.</title>
        <authorList>
            <person name="Kalkreuter E."/>
            <person name="Kautsar S.A."/>
            <person name="Yang D."/>
            <person name="Bader C.D."/>
            <person name="Teijaro C.N."/>
            <person name="Fluegel L."/>
            <person name="Davis C.M."/>
            <person name="Simpson J.R."/>
            <person name="Lauterbach L."/>
            <person name="Steele A.D."/>
            <person name="Gui C."/>
            <person name="Meng S."/>
            <person name="Li G."/>
            <person name="Viehrig K."/>
            <person name="Ye F."/>
            <person name="Su P."/>
            <person name="Kiefer A.F."/>
            <person name="Nichols A."/>
            <person name="Cepeda A.J."/>
            <person name="Yan W."/>
            <person name="Fan B."/>
            <person name="Jiang Y."/>
            <person name="Adhikari A."/>
            <person name="Zheng C.-J."/>
            <person name="Schuster L."/>
            <person name="Cowan T.M."/>
            <person name="Smanski M.J."/>
            <person name="Chevrette M.G."/>
            <person name="De Carvalho L.P.S."/>
            <person name="Shen B."/>
        </authorList>
    </citation>
    <scope>NUCLEOTIDE SEQUENCE [LARGE SCALE GENOMIC DNA]</scope>
    <source>
        <strain evidence="4 5">NPDC087220</strain>
    </source>
</reference>
<dbReference type="PANTHER" id="PTHR39428:SF3">
    <property type="entry name" value="DEAZAFLAVIN-DEPENDENT NITROREDUCTASE"/>
    <property type="match status" value="1"/>
</dbReference>
<accession>A0ABW8EA38</accession>
<dbReference type="EMBL" id="JBIUYY010000001">
    <property type="protein sequence ID" value="MFJ2820094.1"/>
    <property type="molecule type" value="Genomic_DNA"/>
</dbReference>
<dbReference type="NCBIfam" id="TIGR00026">
    <property type="entry name" value="hi_GC_TIGR00026"/>
    <property type="match status" value="1"/>
</dbReference>
<evidence type="ECO:0000313" key="4">
    <source>
        <dbReference type="EMBL" id="MFJ2820094.1"/>
    </source>
</evidence>
<dbReference type="RefSeq" id="WP_365510628.1">
    <property type="nucleotide sequence ID" value="NZ_JBFANW010000249.1"/>
</dbReference>
<proteinExistence type="inferred from homology"/>